<dbReference type="Proteomes" id="UP000001555">
    <property type="component" value="Unassembled WGS sequence"/>
</dbReference>
<evidence type="ECO:0000313" key="1">
    <source>
        <dbReference type="EMBL" id="EEC17509.1"/>
    </source>
</evidence>
<accession>B7QF87</accession>
<dbReference type="EnsemblMetazoa" id="ISCW022669-RA">
    <property type="protein sequence ID" value="ISCW022669-PA"/>
    <property type="gene ID" value="ISCW022669"/>
</dbReference>
<dbReference type="EMBL" id="DS924461">
    <property type="protein sequence ID" value="EEC17509.1"/>
    <property type="molecule type" value="Genomic_DNA"/>
</dbReference>
<name>B7QF87_IXOSC</name>
<dbReference type="HOGENOM" id="CLU_1951166_0_0_1"/>
<reference evidence="2" key="2">
    <citation type="submission" date="2020-05" db="UniProtKB">
        <authorList>
            <consortium name="EnsemblMetazoa"/>
        </authorList>
    </citation>
    <scope>IDENTIFICATION</scope>
    <source>
        <strain evidence="2">wikel</strain>
    </source>
</reference>
<protein>
    <submittedName>
        <fullName evidence="1 2">Uncharacterized protein</fullName>
    </submittedName>
</protein>
<gene>
    <name evidence="1" type="ORF">IscW_ISCW022669</name>
</gene>
<evidence type="ECO:0000313" key="3">
    <source>
        <dbReference type="Proteomes" id="UP000001555"/>
    </source>
</evidence>
<dbReference type="VEuPathDB" id="VectorBase:ISCI022669"/>
<dbReference type="AlphaFoldDB" id="B7QF87"/>
<sequence>MRQQQSRRADELFYLSQRATSLSRWRPAADVWWNHPVQKDRWGSVVTVDKERFPLVCSLQVVRNWTLEVPGHLYAVWDKANSCRDALKKRITWRGFYLHFDRECHGCGRLACGTITVEEAHCGYHARSA</sequence>
<evidence type="ECO:0000313" key="2">
    <source>
        <dbReference type="EnsemblMetazoa" id="ISCW022669-PA"/>
    </source>
</evidence>
<organism>
    <name type="scientific">Ixodes scapularis</name>
    <name type="common">Black-legged tick</name>
    <name type="synonym">Deer tick</name>
    <dbReference type="NCBI Taxonomy" id="6945"/>
    <lineage>
        <taxon>Eukaryota</taxon>
        <taxon>Metazoa</taxon>
        <taxon>Ecdysozoa</taxon>
        <taxon>Arthropoda</taxon>
        <taxon>Chelicerata</taxon>
        <taxon>Arachnida</taxon>
        <taxon>Acari</taxon>
        <taxon>Parasitiformes</taxon>
        <taxon>Ixodida</taxon>
        <taxon>Ixodoidea</taxon>
        <taxon>Ixodidae</taxon>
        <taxon>Ixodinae</taxon>
        <taxon>Ixodes</taxon>
    </lineage>
</organism>
<dbReference type="InParanoid" id="B7QF87"/>
<dbReference type="EMBL" id="ABJB010097740">
    <property type="status" value="NOT_ANNOTATED_CDS"/>
    <property type="molecule type" value="Genomic_DNA"/>
</dbReference>
<proteinExistence type="predicted"/>
<keyword evidence="3" id="KW-1185">Reference proteome</keyword>
<reference evidence="1 3" key="1">
    <citation type="submission" date="2008-03" db="EMBL/GenBank/DDBJ databases">
        <title>Annotation of Ixodes scapularis.</title>
        <authorList>
            <consortium name="Ixodes scapularis Genome Project Consortium"/>
            <person name="Caler E."/>
            <person name="Hannick L.I."/>
            <person name="Bidwell S."/>
            <person name="Joardar V."/>
            <person name="Thiagarajan M."/>
            <person name="Amedeo P."/>
            <person name="Galinsky K.J."/>
            <person name="Schobel S."/>
            <person name="Inman J."/>
            <person name="Hostetler J."/>
            <person name="Miller J."/>
            <person name="Hammond M."/>
            <person name="Megy K."/>
            <person name="Lawson D."/>
            <person name="Kodira C."/>
            <person name="Sutton G."/>
            <person name="Meyer J."/>
            <person name="Hill C.A."/>
            <person name="Birren B."/>
            <person name="Nene V."/>
            <person name="Collins F."/>
            <person name="Alarcon-Chaidez F."/>
            <person name="Wikel S."/>
            <person name="Strausberg R."/>
        </authorList>
    </citation>
    <scope>NUCLEOTIDE SEQUENCE [LARGE SCALE GENOMIC DNA]</scope>
    <source>
        <strain evidence="3">Wikel</strain>
        <strain evidence="1">Wikel colony</strain>
    </source>
</reference>
<dbReference type="PaxDb" id="6945-B7QF87"/>
<dbReference type="VEuPathDB" id="VectorBase:ISCW022669"/>